<evidence type="ECO:0000313" key="5">
    <source>
        <dbReference type="Proteomes" id="UP000294933"/>
    </source>
</evidence>
<reference evidence="4 5" key="1">
    <citation type="submission" date="2018-06" db="EMBL/GenBank/DDBJ databases">
        <title>A transcriptomic atlas of mushroom development highlights an independent origin of complex multicellularity.</title>
        <authorList>
            <consortium name="DOE Joint Genome Institute"/>
            <person name="Krizsan K."/>
            <person name="Almasi E."/>
            <person name="Merenyi Z."/>
            <person name="Sahu N."/>
            <person name="Viragh M."/>
            <person name="Koszo T."/>
            <person name="Mondo S."/>
            <person name="Kiss B."/>
            <person name="Balint B."/>
            <person name="Kues U."/>
            <person name="Barry K."/>
            <person name="Hegedus J.C."/>
            <person name="Henrissat B."/>
            <person name="Johnson J."/>
            <person name="Lipzen A."/>
            <person name="Ohm R."/>
            <person name="Nagy I."/>
            <person name="Pangilinan J."/>
            <person name="Yan J."/>
            <person name="Xiong Y."/>
            <person name="Grigoriev I.V."/>
            <person name="Hibbett D.S."/>
            <person name="Nagy L.G."/>
        </authorList>
    </citation>
    <scope>NUCLEOTIDE SEQUENCE [LARGE SCALE GENOMIC DNA]</scope>
    <source>
        <strain evidence="4 5">SZMC22713</strain>
    </source>
</reference>
<accession>A0A4Y7PSX6</accession>
<keyword evidence="5" id="KW-1185">Reference proteome</keyword>
<sequence>MAANVLVSYDQVYSNANESLAAVACSDGTHGLLTRGFTTFGSLPTFPIIGGAFAIKGYNSPACGTCLGITFNKTTINMIAIDVGGNGIVLSDKAMDILTGGKAVAVGTVNATVVQVASSASSFFILFPQDTIHRNIIVSDVQSEFISTALTPHFRLLNIDSCNVCVIFS</sequence>
<dbReference type="GO" id="GO:0005576">
    <property type="term" value="C:extracellular region"/>
    <property type="evidence" value="ECO:0007669"/>
    <property type="project" value="UniProtKB-SubCell"/>
</dbReference>
<dbReference type="SUPFAM" id="SSF50685">
    <property type="entry name" value="Barwin-like endoglucanases"/>
    <property type="match status" value="1"/>
</dbReference>
<dbReference type="OrthoDB" id="4898945at2759"/>
<gene>
    <name evidence="4" type="ORF">BD410DRAFT_793226</name>
</gene>
<evidence type="ECO:0000256" key="2">
    <source>
        <dbReference type="ARBA" id="ARBA00010421"/>
    </source>
</evidence>
<dbReference type="Pfam" id="PF07249">
    <property type="entry name" value="Cerato-platanin"/>
    <property type="match status" value="1"/>
</dbReference>
<comment type="subcellular location">
    <subcellularLocation>
        <location evidence="1">Secreted</location>
    </subcellularLocation>
</comment>
<dbReference type="InterPro" id="IPR036908">
    <property type="entry name" value="RlpA-like_sf"/>
</dbReference>
<dbReference type="InterPro" id="IPR010829">
    <property type="entry name" value="Cerato-platanin"/>
</dbReference>
<name>A0A4Y7PSX6_9AGAM</name>
<keyword evidence="3" id="KW-0964">Secreted</keyword>
<dbReference type="AlphaFoldDB" id="A0A4Y7PSX6"/>
<dbReference type="Gene3D" id="2.40.40.10">
    <property type="entry name" value="RlpA-like domain"/>
    <property type="match status" value="1"/>
</dbReference>
<evidence type="ECO:0000256" key="3">
    <source>
        <dbReference type="ARBA" id="ARBA00022525"/>
    </source>
</evidence>
<dbReference type="CDD" id="cd22778">
    <property type="entry name" value="DPBB_CEPL-like"/>
    <property type="match status" value="1"/>
</dbReference>
<comment type="similarity">
    <text evidence="2">Belongs to the cerato-platanin family.</text>
</comment>
<evidence type="ECO:0000313" key="4">
    <source>
        <dbReference type="EMBL" id="TDL18517.1"/>
    </source>
</evidence>
<protein>
    <submittedName>
        <fullName evidence="4">Cerato-platanin-domain-containing protein</fullName>
    </submittedName>
</protein>
<dbReference type="VEuPathDB" id="FungiDB:BD410DRAFT_793226"/>
<dbReference type="Proteomes" id="UP000294933">
    <property type="component" value="Unassembled WGS sequence"/>
</dbReference>
<organism evidence="4 5">
    <name type="scientific">Rickenella mellea</name>
    <dbReference type="NCBI Taxonomy" id="50990"/>
    <lineage>
        <taxon>Eukaryota</taxon>
        <taxon>Fungi</taxon>
        <taxon>Dikarya</taxon>
        <taxon>Basidiomycota</taxon>
        <taxon>Agaricomycotina</taxon>
        <taxon>Agaricomycetes</taxon>
        <taxon>Hymenochaetales</taxon>
        <taxon>Rickenellaceae</taxon>
        <taxon>Rickenella</taxon>
    </lineage>
</organism>
<dbReference type="EMBL" id="ML170207">
    <property type="protein sequence ID" value="TDL18517.1"/>
    <property type="molecule type" value="Genomic_DNA"/>
</dbReference>
<proteinExistence type="inferred from homology"/>
<evidence type="ECO:0000256" key="1">
    <source>
        <dbReference type="ARBA" id="ARBA00004613"/>
    </source>
</evidence>